<feature type="signal peptide" evidence="2">
    <location>
        <begin position="1"/>
        <end position="22"/>
    </location>
</feature>
<gene>
    <name evidence="4" type="ORF">B7R22_15265</name>
</gene>
<dbReference type="InterPro" id="IPR025326">
    <property type="entry name" value="DUF4232"/>
</dbReference>
<dbReference type="Proteomes" id="UP000256541">
    <property type="component" value="Unassembled WGS sequence"/>
</dbReference>
<name>A0A3E0VSC9_9MICO</name>
<evidence type="ECO:0000313" key="4">
    <source>
        <dbReference type="EMBL" id="RFA12480.1"/>
    </source>
</evidence>
<organism evidence="4 5">
    <name type="scientific">Subtercola boreus</name>
    <dbReference type="NCBI Taxonomy" id="120213"/>
    <lineage>
        <taxon>Bacteria</taxon>
        <taxon>Bacillati</taxon>
        <taxon>Actinomycetota</taxon>
        <taxon>Actinomycetes</taxon>
        <taxon>Micrococcales</taxon>
        <taxon>Microbacteriaceae</taxon>
        <taxon>Subtercola</taxon>
    </lineage>
</organism>
<protein>
    <recommendedName>
        <fullName evidence="3">DUF4232 domain-containing protein</fullName>
    </recommendedName>
</protein>
<evidence type="ECO:0000259" key="3">
    <source>
        <dbReference type="Pfam" id="PF14016"/>
    </source>
</evidence>
<feature type="domain" description="DUF4232" evidence="3">
    <location>
        <begin position="71"/>
        <end position="208"/>
    </location>
</feature>
<comment type="caution">
    <text evidence="4">The sequence shown here is derived from an EMBL/GenBank/DDBJ whole genome shotgun (WGS) entry which is preliminary data.</text>
</comment>
<reference evidence="4 5" key="1">
    <citation type="submission" date="2017-04" db="EMBL/GenBank/DDBJ databases">
        <title>Comparative genome analysis of Subtercola boreus.</title>
        <authorList>
            <person name="Cho Y.-J."/>
            <person name="Cho A."/>
            <person name="Kim O.-S."/>
            <person name="Lee J.-I."/>
        </authorList>
    </citation>
    <scope>NUCLEOTIDE SEQUENCE [LARGE SCALE GENOMIC DNA]</scope>
    <source>
        <strain evidence="4 5">P27479</strain>
    </source>
</reference>
<evidence type="ECO:0000256" key="1">
    <source>
        <dbReference type="SAM" id="MobiDB-lite"/>
    </source>
</evidence>
<dbReference type="EMBL" id="NBXB01000041">
    <property type="protein sequence ID" value="RFA12480.1"/>
    <property type="molecule type" value="Genomic_DNA"/>
</dbReference>
<sequence>MKTRAALLVVAAAAALTVTGCAAGQPAPTVTTTTTVTSAPTAPATSTATGTPTPTATSGGQVDPNAPAGQCADSALAVAVTPAAGGGAAGSVFFTVDFTNTGASACNLRGAPGVSIVGDGNGTQLGSPAKQTDQTVATVTLQPGQTVSAPLQQTNIDAGGGPLAGDCTVVPGDGYRVYPPHSFTAFFVASAGILACSNTVDWMNVGPVAAP</sequence>
<evidence type="ECO:0000313" key="5">
    <source>
        <dbReference type="Proteomes" id="UP000256541"/>
    </source>
</evidence>
<evidence type="ECO:0000256" key="2">
    <source>
        <dbReference type="SAM" id="SignalP"/>
    </source>
</evidence>
<dbReference type="OrthoDB" id="3268346at2"/>
<dbReference type="AlphaFoldDB" id="A0A3E0VSC9"/>
<feature type="region of interest" description="Disordered" evidence="1">
    <location>
        <begin position="26"/>
        <end position="67"/>
    </location>
</feature>
<proteinExistence type="predicted"/>
<dbReference type="PROSITE" id="PS51257">
    <property type="entry name" value="PROKAR_LIPOPROTEIN"/>
    <property type="match status" value="1"/>
</dbReference>
<dbReference type="RefSeq" id="WP_116412576.1">
    <property type="nucleotide sequence ID" value="NZ_NBXB01000041.1"/>
</dbReference>
<accession>A0A3E0VSC9</accession>
<feature type="chain" id="PRO_5017667150" description="DUF4232 domain-containing protein" evidence="2">
    <location>
        <begin position="23"/>
        <end position="211"/>
    </location>
</feature>
<dbReference type="Pfam" id="PF14016">
    <property type="entry name" value="DUF4232"/>
    <property type="match status" value="1"/>
</dbReference>
<keyword evidence="2" id="KW-0732">Signal</keyword>
<feature type="compositionally biased region" description="Low complexity" evidence="1">
    <location>
        <begin position="26"/>
        <end position="60"/>
    </location>
</feature>